<feature type="region of interest" description="Disordered" evidence="1">
    <location>
        <begin position="159"/>
        <end position="208"/>
    </location>
</feature>
<dbReference type="Pfam" id="PF08628">
    <property type="entry name" value="Nexin_C"/>
    <property type="match status" value="1"/>
</dbReference>
<protein>
    <recommendedName>
        <fullName evidence="2">Sorting nexin C-terminal domain-containing protein</fullName>
    </recommendedName>
</protein>
<proteinExistence type="predicted"/>
<evidence type="ECO:0000313" key="3">
    <source>
        <dbReference type="EMBL" id="CAE0638596.1"/>
    </source>
</evidence>
<feature type="compositionally biased region" description="Gly residues" evidence="1">
    <location>
        <begin position="178"/>
        <end position="194"/>
    </location>
</feature>
<sequence length="208" mass="21276">MDFVHRNVVGATSVLVPMIFSNSIINFFSAQYFKLGSTKCAARLIGFVRNLLWPGGKKAPVNPNPWPNPVAAQQALQARLGGPGVPAAAAALFGQAPCERAARRLFGFLQDELLLKNLVWCVADLLVVELWPELAGEVDAVGLLHDRLALDPLPAAEAADAAGVGGGGAPSPSHDDGGGGGGGGGGGRHLGGAAGRQARHRTPPAAEA</sequence>
<evidence type="ECO:0000256" key="1">
    <source>
        <dbReference type="SAM" id="MobiDB-lite"/>
    </source>
</evidence>
<organism evidence="3">
    <name type="scientific">Heterosigma akashiwo</name>
    <name type="common">Chromophytic alga</name>
    <name type="synonym">Heterosigma carterae</name>
    <dbReference type="NCBI Taxonomy" id="2829"/>
    <lineage>
        <taxon>Eukaryota</taxon>
        <taxon>Sar</taxon>
        <taxon>Stramenopiles</taxon>
        <taxon>Ochrophyta</taxon>
        <taxon>Raphidophyceae</taxon>
        <taxon>Chattonellales</taxon>
        <taxon>Chattonellaceae</taxon>
        <taxon>Heterosigma</taxon>
    </lineage>
</organism>
<dbReference type="EMBL" id="HBIU01037912">
    <property type="protein sequence ID" value="CAE0638596.1"/>
    <property type="molecule type" value="Transcribed_RNA"/>
</dbReference>
<dbReference type="InterPro" id="IPR013937">
    <property type="entry name" value="Sorting_nexin_C"/>
</dbReference>
<dbReference type="AlphaFoldDB" id="A0A7S4DAK3"/>
<evidence type="ECO:0000259" key="2">
    <source>
        <dbReference type="Pfam" id="PF08628"/>
    </source>
</evidence>
<accession>A0A7S4DAK3</accession>
<feature type="domain" description="Sorting nexin C-terminal" evidence="2">
    <location>
        <begin position="5"/>
        <end position="112"/>
    </location>
</feature>
<name>A0A7S4DAK3_HETAK</name>
<reference evidence="3" key="1">
    <citation type="submission" date="2021-01" db="EMBL/GenBank/DDBJ databases">
        <authorList>
            <person name="Corre E."/>
            <person name="Pelletier E."/>
            <person name="Niang G."/>
            <person name="Scheremetjew M."/>
            <person name="Finn R."/>
            <person name="Kale V."/>
            <person name="Holt S."/>
            <person name="Cochrane G."/>
            <person name="Meng A."/>
            <person name="Brown T."/>
            <person name="Cohen L."/>
        </authorList>
    </citation>
    <scope>NUCLEOTIDE SEQUENCE</scope>
    <source>
        <strain evidence="3">CCMP3107</strain>
    </source>
</reference>
<gene>
    <name evidence="3" type="ORF">HAKA00212_LOCUS17380</name>
</gene>